<sequence>MANQRPKPMLADSKKFRIIRTKVSNKTGGTSGGGNIPTFSRLTVVWVQNNGVPFNTTGFFARLTRGNRIVSSANFDRFGVVRFGNVRTLTNVSYTLRVFSSTGVLFRTRTIPAGVETFAIIG</sequence>
<evidence type="ECO:0000313" key="1">
    <source>
        <dbReference type="EMBL" id="MFC5468620.1"/>
    </source>
</evidence>
<organism evidence="1 2">
    <name type="scientific">Cohnella suwonensis</name>
    <dbReference type="NCBI Taxonomy" id="696072"/>
    <lineage>
        <taxon>Bacteria</taxon>
        <taxon>Bacillati</taxon>
        <taxon>Bacillota</taxon>
        <taxon>Bacilli</taxon>
        <taxon>Bacillales</taxon>
        <taxon>Paenibacillaceae</taxon>
        <taxon>Cohnella</taxon>
    </lineage>
</organism>
<accession>A0ABW0LRT8</accession>
<keyword evidence="2" id="KW-1185">Reference proteome</keyword>
<proteinExistence type="predicted"/>
<dbReference type="Proteomes" id="UP001596105">
    <property type="component" value="Unassembled WGS sequence"/>
</dbReference>
<gene>
    <name evidence="1" type="ORF">ACFPPD_07790</name>
</gene>
<protein>
    <recommendedName>
        <fullName evidence="3">Coat protein</fullName>
    </recommendedName>
</protein>
<evidence type="ECO:0008006" key="3">
    <source>
        <dbReference type="Google" id="ProtNLM"/>
    </source>
</evidence>
<name>A0ABW0LRT8_9BACL</name>
<dbReference type="EMBL" id="JBHSMH010000017">
    <property type="protein sequence ID" value="MFC5468620.1"/>
    <property type="molecule type" value="Genomic_DNA"/>
</dbReference>
<comment type="caution">
    <text evidence="1">The sequence shown here is derived from an EMBL/GenBank/DDBJ whole genome shotgun (WGS) entry which is preliminary data.</text>
</comment>
<evidence type="ECO:0000313" key="2">
    <source>
        <dbReference type="Proteomes" id="UP001596105"/>
    </source>
</evidence>
<dbReference type="RefSeq" id="WP_209744898.1">
    <property type="nucleotide sequence ID" value="NZ_JBHSMH010000017.1"/>
</dbReference>
<reference evidence="2" key="1">
    <citation type="journal article" date="2019" name="Int. J. Syst. Evol. Microbiol.">
        <title>The Global Catalogue of Microorganisms (GCM) 10K type strain sequencing project: providing services to taxonomists for standard genome sequencing and annotation.</title>
        <authorList>
            <consortium name="The Broad Institute Genomics Platform"/>
            <consortium name="The Broad Institute Genome Sequencing Center for Infectious Disease"/>
            <person name="Wu L."/>
            <person name="Ma J."/>
        </authorList>
    </citation>
    <scope>NUCLEOTIDE SEQUENCE [LARGE SCALE GENOMIC DNA]</scope>
    <source>
        <strain evidence="2">CCUG 57113</strain>
    </source>
</reference>